<keyword evidence="3" id="KW-0808">Transferase</keyword>
<keyword evidence="6 8" id="KW-0472">Membrane</keyword>
<organism evidence="10 11">
    <name type="scientific">Verruconis gallopava</name>
    <dbReference type="NCBI Taxonomy" id="253628"/>
    <lineage>
        <taxon>Eukaryota</taxon>
        <taxon>Fungi</taxon>
        <taxon>Dikarya</taxon>
        <taxon>Ascomycota</taxon>
        <taxon>Pezizomycotina</taxon>
        <taxon>Dothideomycetes</taxon>
        <taxon>Pleosporomycetidae</taxon>
        <taxon>Venturiales</taxon>
        <taxon>Sympoventuriaceae</taxon>
        <taxon>Verruconis</taxon>
    </lineage>
</organism>
<dbReference type="InterPro" id="IPR001173">
    <property type="entry name" value="Glyco_trans_2-like"/>
</dbReference>
<feature type="transmembrane region" description="Helical" evidence="8">
    <location>
        <begin position="565"/>
        <end position="587"/>
    </location>
</feature>
<dbReference type="Pfam" id="PF13632">
    <property type="entry name" value="Glyco_trans_2_3"/>
    <property type="match status" value="1"/>
</dbReference>
<dbReference type="PANTHER" id="PTHR43867:SF2">
    <property type="entry name" value="CELLULOSE SYNTHASE CATALYTIC SUBUNIT A [UDP-FORMING]"/>
    <property type="match status" value="1"/>
</dbReference>
<evidence type="ECO:0000256" key="5">
    <source>
        <dbReference type="ARBA" id="ARBA00022989"/>
    </source>
</evidence>
<dbReference type="GO" id="GO:0016757">
    <property type="term" value="F:glycosyltransferase activity"/>
    <property type="evidence" value="ECO:0007669"/>
    <property type="project" value="UniProtKB-KW"/>
</dbReference>
<evidence type="ECO:0000256" key="4">
    <source>
        <dbReference type="ARBA" id="ARBA00022692"/>
    </source>
</evidence>
<dbReference type="GeneID" id="27313566"/>
<dbReference type="EMBL" id="KN847545">
    <property type="protein sequence ID" value="KIW03386.1"/>
    <property type="molecule type" value="Genomic_DNA"/>
</dbReference>
<keyword evidence="2" id="KW-0328">Glycosyltransferase</keyword>
<dbReference type="InParanoid" id="A0A0D1XLU2"/>
<dbReference type="InterPro" id="IPR050321">
    <property type="entry name" value="Glycosyltr_2/OpgH_subfam"/>
</dbReference>
<keyword evidence="4 8" id="KW-0812">Transmembrane</keyword>
<feature type="compositionally biased region" description="Polar residues" evidence="7">
    <location>
        <begin position="119"/>
        <end position="130"/>
    </location>
</feature>
<feature type="transmembrane region" description="Helical" evidence="8">
    <location>
        <begin position="653"/>
        <end position="673"/>
    </location>
</feature>
<feature type="region of interest" description="Disordered" evidence="7">
    <location>
        <begin position="1"/>
        <end position="130"/>
    </location>
</feature>
<evidence type="ECO:0000256" key="6">
    <source>
        <dbReference type="ARBA" id="ARBA00023136"/>
    </source>
</evidence>
<dbReference type="RefSeq" id="XP_016213255.1">
    <property type="nucleotide sequence ID" value="XM_016359116.1"/>
</dbReference>
<dbReference type="OrthoDB" id="72851at2759"/>
<dbReference type="VEuPathDB" id="FungiDB:PV09_05593"/>
<evidence type="ECO:0000313" key="11">
    <source>
        <dbReference type="Proteomes" id="UP000053259"/>
    </source>
</evidence>
<feature type="domain" description="Glycosyltransferase 2-like" evidence="9">
    <location>
        <begin position="361"/>
        <end position="548"/>
    </location>
</feature>
<keyword evidence="11" id="KW-1185">Reference proteome</keyword>
<gene>
    <name evidence="10" type="ORF">PV09_05593</name>
</gene>
<protein>
    <recommendedName>
        <fullName evidence="9">Glycosyltransferase 2-like domain-containing protein</fullName>
    </recommendedName>
</protein>
<dbReference type="CDD" id="cd06421">
    <property type="entry name" value="CESA_CelA_like"/>
    <property type="match status" value="1"/>
</dbReference>
<dbReference type="Proteomes" id="UP000053259">
    <property type="component" value="Unassembled WGS sequence"/>
</dbReference>
<evidence type="ECO:0000256" key="1">
    <source>
        <dbReference type="ARBA" id="ARBA00004141"/>
    </source>
</evidence>
<evidence type="ECO:0000256" key="3">
    <source>
        <dbReference type="ARBA" id="ARBA00022679"/>
    </source>
</evidence>
<evidence type="ECO:0000313" key="10">
    <source>
        <dbReference type="EMBL" id="KIW03386.1"/>
    </source>
</evidence>
<reference evidence="10 11" key="1">
    <citation type="submission" date="2015-01" db="EMBL/GenBank/DDBJ databases">
        <title>The Genome Sequence of Ochroconis gallopava CBS43764.</title>
        <authorList>
            <consortium name="The Broad Institute Genomics Platform"/>
            <person name="Cuomo C."/>
            <person name="de Hoog S."/>
            <person name="Gorbushina A."/>
            <person name="Stielow B."/>
            <person name="Teixiera M."/>
            <person name="Abouelleil A."/>
            <person name="Chapman S.B."/>
            <person name="Priest M."/>
            <person name="Young S.K."/>
            <person name="Wortman J."/>
            <person name="Nusbaum C."/>
            <person name="Birren B."/>
        </authorList>
    </citation>
    <scope>NUCLEOTIDE SEQUENCE [LARGE SCALE GENOMIC DNA]</scope>
    <source>
        <strain evidence="10 11">CBS 43764</strain>
    </source>
</reference>
<dbReference type="InterPro" id="IPR029044">
    <property type="entry name" value="Nucleotide-diphossugar_trans"/>
</dbReference>
<dbReference type="HOGENOM" id="CLU_016061_0_1_1"/>
<proteinExistence type="predicted"/>
<feature type="transmembrane region" description="Helical" evidence="8">
    <location>
        <begin position="694"/>
        <end position="723"/>
    </location>
</feature>
<accession>A0A0D1XLU2</accession>
<sequence length="783" mass="88094">MSFDQSRHNPYARGNGMDSNSYAPAPPPHRAFNNNNNNHPYMHRQPSIDSVSDLGGDSQETLREGDSPSRPESFIGFPRPPLSLSRPNGNRTLSDLHAESPPGTPNFSKPKPWGLPSRPESSATLISPYSATPSPYQSTDAFKSLIGSSSPSPEKDLTSHIITLNRRDDWDHMPNWKRYLFLTAPILCILTLISYWVYFVMRIMFVLDSQRKTGKSFPMAWVFIGTEISVAVPLFIQTLWNVFILKRRKRPQLRLEGDDVPAVDVFITCCKEEVDVIMDTTRAACEIDWPIDKFRVIVLDDGGDAMLREAVQNLGHVYSNLWYRARTKIPGVPHHFKAGNLNYGLDEVHNMPGGAAPYMAALDADMIPERHWLRALMPHLLIDHKCAMACPPQLFYNVPKGDPLAQSLDFFVHICEPIKDALGVAWCTGSGYIFRRQAIDDIGGFPKGSLAEDVATSTNMLGKGWNTAYIHEPLQFGTVPDSYGSHLKQRTRWAIGTVDTAFKLKFCLYGEHIKHMKFFPRLSGFLFALLSLYNIPLMISLFALPIVLISGKPLIAYANDDQLRWLIRACFATVFINRLCEFVLYLPAGYATGQRGARTQLWMAPYISVSIIRSFFLPKWLGGAVQTFQPTGSIKSDLNERDPVLRAGLFRRIRVILFNYLAIYHVIYVYFVLSAVSLSSSRCVAENGSLHDKLLCLLTHAFWPPVAWIVVCSAFWIPIAYAIEPPNMPPREDLLQIDPKTGVKRPTEKAKLTGWGVRDATGELEYTLTSAFTALVFVAAFFY</sequence>
<dbReference type="PANTHER" id="PTHR43867">
    <property type="entry name" value="CELLULOSE SYNTHASE CATALYTIC SUBUNIT A [UDP-FORMING]"/>
    <property type="match status" value="1"/>
</dbReference>
<evidence type="ECO:0000256" key="2">
    <source>
        <dbReference type="ARBA" id="ARBA00022676"/>
    </source>
</evidence>
<evidence type="ECO:0000259" key="9">
    <source>
        <dbReference type="Pfam" id="PF13632"/>
    </source>
</evidence>
<name>A0A0D1XLU2_9PEZI</name>
<comment type="subcellular location">
    <subcellularLocation>
        <location evidence="1">Membrane</location>
        <topology evidence="1">Multi-pass membrane protein</topology>
    </subcellularLocation>
</comment>
<keyword evidence="5 8" id="KW-1133">Transmembrane helix</keyword>
<dbReference type="STRING" id="253628.A0A0D1XLU2"/>
<feature type="compositionally biased region" description="Basic and acidic residues" evidence="7">
    <location>
        <begin position="60"/>
        <end position="69"/>
    </location>
</feature>
<evidence type="ECO:0000256" key="8">
    <source>
        <dbReference type="SAM" id="Phobius"/>
    </source>
</evidence>
<feature type="transmembrane region" description="Helical" evidence="8">
    <location>
        <begin position="524"/>
        <end position="549"/>
    </location>
</feature>
<feature type="transmembrane region" description="Helical" evidence="8">
    <location>
        <begin position="179"/>
        <end position="199"/>
    </location>
</feature>
<dbReference type="AlphaFoldDB" id="A0A0D1XLU2"/>
<feature type="transmembrane region" description="Helical" evidence="8">
    <location>
        <begin position="219"/>
        <end position="245"/>
    </location>
</feature>
<dbReference type="GO" id="GO:0016020">
    <property type="term" value="C:membrane"/>
    <property type="evidence" value="ECO:0007669"/>
    <property type="project" value="UniProtKB-SubCell"/>
</dbReference>
<dbReference type="Gene3D" id="3.90.550.10">
    <property type="entry name" value="Spore Coat Polysaccharide Biosynthesis Protein SpsA, Chain A"/>
    <property type="match status" value="1"/>
</dbReference>
<evidence type="ECO:0000256" key="7">
    <source>
        <dbReference type="SAM" id="MobiDB-lite"/>
    </source>
</evidence>
<dbReference type="SUPFAM" id="SSF53448">
    <property type="entry name" value="Nucleotide-diphospho-sugar transferases"/>
    <property type="match status" value="1"/>
</dbReference>